<dbReference type="InterPro" id="IPR020904">
    <property type="entry name" value="Sc_DH/Rdtase_CS"/>
</dbReference>
<proteinExistence type="inferred from homology"/>
<accession>A0A367LFF6</accession>
<dbReference type="PANTHER" id="PTHR43618">
    <property type="entry name" value="7-ALPHA-HYDROXYSTEROID DEHYDROGENASE"/>
    <property type="match status" value="1"/>
</dbReference>
<evidence type="ECO:0000256" key="3">
    <source>
        <dbReference type="ARBA" id="ARBA00023002"/>
    </source>
</evidence>
<sequence>MSSAKAEAHLDDFPSLFSLQGKIAVVTGGSRGLGLHAASALLQAGAERVFISSRKANACEAACQALNAQANLRGRAEPIPADLSTAAGVKKLVQEVDGRTGGKVDILLANAGATWGAPLETHPDEAVAKVLDLNVRSVFNAVRDFAPLLEAAAVARGGDEPSRIIITASVAGLGIGSLGQSGNYAYSASKAAVIHLGRNLAVELGPRRITVNSICPGFFPTKMSNGLIELSGGAHLHARGNPMRRLGKAEDIAGAIVYLTSRAGSYVNGEAIAIDGGAVWSRGDMMRAGHESKL</sequence>
<dbReference type="PANTHER" id="PTHR43618:SF12">
    <property type="entry name" value="OXIDOREDUCTASE, SHORT-CHAIN DEHYDROGENASE_REDUCTASE FAMILY (AFU_ORTHOLOGUE AFUA_1G14540)"/>
    <property type="match status" value="1"/>
</dbReference>
<evidence type="ECO:0000313" key="5">
    <source>
        <dbReference type="Proteomes" id="UP000253664"/>
    </source>
</evidence>
<reference evidence="4 5" key="1">
    <citation type="journal article" date="2015" name="BMC Genomics">
        <title>Insights from the genome of Ophiocordyceps polyrhachis-furcata to pathogenicity and host specificity in insect fungi.</title>
        <authorList>
            <person name="Wichadakul D."/>
            <person name="Kobmoo N."/>
            <person name="Ingsriswang S."/>
            <person name="Tangphatsornruang S."/>
            <person name="Chantasingh D."/>
            <person name="Luangsa-ard J.J."/>
            <person name="Eurwilaichitr L."/>
        </authorList>
    </citation>
    <scope>NUCLEOTIDE SEQUENCE [LARGE SCALE GENOMIC DNA]</scope>
    <source>
        <strain evidence="4 5">BCC 54312</strain>
    </source>
</reference>
<dbReference type="OrthoDB" id="294295at2759"/>
<keyword evidence="2" id="KW-0521">NADP</keyword>
<dbReference type="PRINTS" id="PR00081">
    <property type="entry name" value="GDHRDH"/>
</dbReference>
<dbReference type="STRING" id="1330021.A0A367LFF6"/>
<dbReference type="SUPFAM" id="SSF51735">
    <property type="entry name" value="NAD(P)-binding Rossmann-fold domains"/>
    <property type="match status" value="1"/>
</dbReference>
<dbReference type="Pfam" id="PF13561">
    <property type="entry name" value="adh_short_C2"/>
    <property type="match status" value="1"/>
</dbReference>
<evidence type="ECO:0000256" key="1">
    <source>
        <dbReference type="ARBA" id="ARBA00006484"/>
    </source>
</evidence>
<name>A0A367LFF6_9HYPO</name>
<dbReference type="InterPro" id="IPR052178">
    <property type="entry name" value="Sec_Metab_Biosynth_SDR"/>
</dbReference>
<keyword evidence="5" id="KW-1185">Reference proteome</keyword>
<dbReference type="GO" id="GO:0016491">
    <property type="term" value="F:oxidoreductase activity"/>
    <property type="evidence" value="ECO:0007669"/>
    <property type="project" value="UniProtKB-KW"/>
</dbReference>
<dbReference type="FunFam" id="3.40.50.720:FF:000084">
    <property type="entry name" value="Short-chain dehydrogenase reductase"/>
    <property type="match status" value="1"/>
</dbReference>
<dbReference type="EMBL" id="LKCN02000007">
    <property type="protein sequence ID" value="RCI13151.1"/>
    <property type="molecule type" value="Genomic_DNA"/>
</dbReference>
<gene>
    <name evidence="4" type="ORF">L249_0420</name>
</gene>
<comment type="similarity">
    <text evidence="1">Belongs to the short-chain dehydrogenases/reductases (SDR) family.</text>
</comment>
<protein>
    <submittedName>
        <fullName evidence="4">Uncharacterized protein</fullName>
    </submittedName>
</protein>
<dbReference type="PRINTS" id="PR00080">
    <property type="entry name" value="SDRFAMILY"/>
</dbReference>
<dbReference type="AlphaFoldDB" id="A0A367LFF6"/>
<keyword evidence="3" id="KW-0560">Oxidoreductase</keyword>
<organism evidence="4 5">
    <name type="scientific">Ophiocordyceps polyrhachis-furcata BCC 54312</name>
    <dbReference type="NCBI Taxonomy" id="1330021"/>
    <lineage>
        <taxon>Eukaryota</taxon>
        <taxon>Fungi</taxon>
        <taxon>Dikarya</taxon>
        <taxon>Ascomycota</taxon>
        <taxon>Pezizomycotina</taxon>
        <taxon>Sordariomycetes</taxon>
        <taxon>Hypocreomycetidae</taxon>
        <taxon>Hypocreales</taxon>
        <taxon>Ophiocordycipitaceae</taxon>
        <taxon>Ophiocordyceps</taxon>
    </lineage>
</organism>
<evidence type="ECO:0000313" key="4">
    <source>
        <dbReference type="EMBL" id="RCI13151.1"/>
    </source>
</evidence>
<evidence type="ECO:0000256" key="2">
    <source>
        <dbReference type="ARBA" id="ARBA00022857"/>
    </source>
</evidence>
<dbReference type="Gene3D" id="3.40.50.720">
    <property type="entry name" value="NAD(P)-binding Rossmann-like Domain"/>
    <property type="match status" value="1"/>
</dbReference>
<dbReference type="InterPro" id="IPR036291">
    <property type="entry name" value="NAD(P)-bd_dom_sf"/>
</dbReference>
<comment type="caution">
    <text evidence="4">The sequence shown here is derived from an EMBL/GenBank/DDBJ whole genome shotgun (WGS) entry which is preliminary data.</text>
</comment>
<dbReference type="InterPro" id="IPR002347">
    <property type="entry name" value="SDR_fam"/>
</dbReference>
<dbReference type="PROSITE" id="PS00061">
    <property type="entry name" value="ADH_SHORT"/>
    <property type="match status" value="1"/>
</dbReference>
<dbReference type="Proteomes" id="UP000253664">
    <property type="component" value="Unassembled WGS sequence"/>
</dbReference>